<comment type="caution">
    <text evidence="2">The sequence shown here is derived from an EMBL/GenBank/DDBJ whole genome shotgun (WGS) entry which is preliminary data.</text>
</comment>
<evidence type="ECO:0000256" key="1">
    <source>
        <dbReference type="SAM" id="MobiDB-lite"/>
    </source>
</evidence>
<evidence type="ECO:0000313" key="3">
    <source>
        <dbReference type="Proteomes" id="UP001499990"/>
    </source>
</evidence>
<dbReference type="Proteomes" id="UP001499990">
    <property type="component" value="Unassembled WGS sequence"/>
</dbReference>
<evidence type="ECO:0000313" key="2">
    <source>
        <dbReference type="EMBL" id="GAA3377532.1"/>
    </source>
</evidence>
<keyword evidence="3" id="KW-1185">Reference proteome</keyword>
<protein>
    <submittedName>
        <fullName evidence="2">Uncharacterized protein</fullName>
    </submittedName>
</protein>
<sequence length="87" mass="9452">MALAVSVVGYSATEILNNSTAPARPPSPYAPQEPLDCDPPKNDPVSCGAYDMTCEEKADYYRRLNAAKTGTSYALQCDTFEATRENQ</sequence>
<dbReference type="EMBL" id="BAAAYL010000001">
    <property type="protein sequence ID" value="GAA3377532.1"/>
    <property type="molecule type" value="Genomic_DNA"/>
</dbReference>
<organism evidence="2 3">
    <name type="scientific">Streptomyces sannanensis</name>
    <dbReference type="NCBI Taxonomy" id="285536"/>
    <lineage>
        <taxon>Bacteria</taxon>
        <taxon>Bacillati</taxon>
        <taxon>Actinomycetota</taxon>
        <taxon>Actinomycetes</taxon>
        <taxon>Kitasatosporales</taxon>
        <taxon>Streptomycetaceae</taxon>
        <taxon>Streptomyces</taxon>
    </lineage>
</organism>
<reference evidence="3" key="1">
    <citation type="journal article" date="2019" name="Int. J. Syst. Evol. Microbiol.">
        <title>The Global Catalogue of Microorganisms (GCM) 10K type strain sequencing project: providing services to taxonomists for standard genome sequencing and annotation.</title>
        <authorList>
            <consortium name="The Broad Institute Genomics Platform"/>
            <consortium name="The Broad Institute Genome Sequencing Center for Infectious Disease"/>
            <person name="Wu L."/>
            <person name="Ma J."/>
        </authorList>
    </citation>
    <scope>NUCLEOTIDE SEQUENCE [LARGE SCALE GENOMIC DNA]</scope>
    <source>
        <strain evidence="3">JCM 9651</strain>
    </source>
</reference>
<feature type="region of interest" description="Disordered" evidence="1">
    <location>
        <begin position="16"/>
        <end position="42"/>
    </location>
</feature>
<accession>A0ABP6SI72</accession>
<gene>
    <name evidence="2" type="ORF">GCM10020367_53560</name>
</gene>
<name>A0ABP6SI72_9ACTN</name>
<proteinExistence type="predicted"/>